<comment type="function">
    <text evidence="7">Is probably involved in a pathway contributing to genomic integrity.</text>
</comment>
<sequence length="282" mass="30911">MRFFPILAAALSLASFTFAQSPLDADEFDENYEQIVVESEDVEREFSAVGAWPDTNPFGRTLFYHLWDRVSLKIQTATLADVINGERNTIGVLVSNGLDRNVTLLNIAGALYQPDTGALVRNLTAMPYGIEMIEGLKYQLPFAFFSEFNPGELRLTVWVDHLDQGEVLRVIAFDSIIQVVEPEGSWFDFKLISTYLVVSGLVAGLGYVAYLSFVPQPKKKVRKPAVSAPVGTVTASGAGYQEEWIPSHHLKSRKKGGAVSSGDELSGGETSGTDGKKRKGKK</sequence>
<evidence type="ECO:0000256" key="6">
    <source>
        <dbReference type="ARBA" id="ARBA00023136"/>
    </source>
</evidence>
<accession>A0A8H5MFJ3</accession>
<dbReference type="GO" id="GO:0005789">
    <property type="term" value="C:endoplasmic reticulum membrane"/>
    <property type="evidence" value="ECO:0007669"/>
    <property type="project" value="UniProtKB-SubCell"/>
</dbReference>
<evidence type="ECO:0000256" key="7">
    <source>
        <dbReference type="ARBA" id="ARBA00037565"/>
    </source>
</evidence>
<feature type="transmembrane region" description="Helical" evidence="10">
    <location>
        <begin position="192"/>
        <end position="213"/>
    </location>
</feature>
<keyword evidence="3 11" id="KW-0732">Signal</keyword>
<feature type="region of interest" description="Disordered" evidence="9">
    <location>
        <begin position="244"/>
        <end position="282"/>
    </location>
</feature>
<keyword evidence="2 10" id="KW-0812">Transmembrane</keyword>
<gene>
    <name evidence="12" type="ORF">D9757_001491</name>
</gene>
<dbReference type="InterPro" id="IPR005595">
    <property type="entry name" value="TRAP_alpha"/>
</dbReference>
<proteinExistence type="inferred from homology"/>
<evidence type="ECO:0000256" key="5">
    <source>
        <dbReference type="ARBA" id="ARBA00022989"/>
    </source>
</evidence>
<reference evidence="12 13" key="1">
    <citation type="journal article" date="2020" name="ISME J.">
        <title>Uncovering the hidden diversity of litter-decomposition mechanisms in mushroom-forming fungi.</title>
        <authorList>
            <person name="Floudas D."/>
            <person name="Bentzer J."/>
            <person name="Ahren D."/>
            <person name="Johansson T."/>
            <person name="Persson P."/>
            <person name="Tunlid A."/>
        </authorList>
    </citation>
    <scope>NUCLEOTIDE SEQUENCE [LARGE SCALE GENOMIC DNA]</scope>
    <source>
        <strain evidence="12 13">CBS 406.79</strain>
    </source>
</reference>
<evidence type="ECO:0000256" key="3">
    <source>
        <dbReference type="ARBA" id="ARBA00022729"/>
    </source>
</evidence>
<name>A0A8H5MFJ3_9AGAR</name>
<keyword evidence="5 10" id="KW-1133">Transmembrane helix</keyword>
<dbReference type="Proteomes" id="UP000518752">
    <property type="component" value="Unassembled WGS sequence"/>
</dbReference>
<comment type="similarity">
    <text evidence="8">Belongs to the IRC22 family.</text>
</comment>
<evidence type="ECO:0000313" key="13">
    <source>
        <dbReference type="Proteomes" id="UP000518752"/>
    </source>
</evidence>
<dbReference type="AlphaFoldDB" id="A0A8H5MFJ3"/>
<dbReference type="Pfam" id="PF03896">
    <property type="entry name" value="TRAP_alpha"/>
    <property type="match status" value="1"/>
</dbReference>
<protein>
    <recommendedName>
        <fullName evidence="14">Signal sequence receptor subunit alpha</fullName>
    </recommendedName>
</protein>
<keyword evidence="4" id="KW-0256">Endoplasmic reticulum</keyword>
<evidence type="ECO:0000256" key="8">
    <source>
        <dbReference type="ARBA" id="ARBA00038311"/>
    </source>
</evidence>
<evidence type="ECO:0000256" key="11">
    <source>
        <dbReference type="SAM" id="SignalP"/>
    </source>
</evidence>
<dbReference type="EMBL" id="JAACJN010000006">
    <property type="protein sequence ID" value="KAF5392153.1"/>
    <property type="molecule type" value="Genomic_DNA"/>
</dbReference>
<comment type="caution">
    <text evidence="12">The sequence shown here is derived from an EMBL/GenBank/DDBJ whole genome shotgun (WGS) entry which is preliminary data.</text>
</comment>
<evidence type="ECO:0000256" key="10">
    <source>
        <dbReference type="SAM" id="Phobius"/>
    </source>
</evidence>
<evidence type="ECO:0000256" key="1">
    <source>
        <dbReference type="ARBA" id="ARBA00004115"/>
    </source>
</evidence>
<dbReference type="PANTHER" id="PTHR12924">
    <property type="entry name" value="TRANSLOCON-ASSOCIATED PROTEIN, ALPHA SUBUNIT"/>
    <property type="match status" value="1"/>
</dbReference>
<keyword evidence="13" id="KW-1185">Reference proteome</keyword>
<feature type="chain" id="PRO_5034635474" description="Signal sequence receptor subunit alpha" evidence="11">
    <location>
        <begin position="20"/>
        <end position="282"/>
    </location>
</feature>
<evidence type="ECO:0000256" key="4">
    <source>
        <dbReference type="ARBA" id="ARBA00022824"/>
    </source>
</evidence>
<feature type="signal peptide" evidence="11">
    <location>
        <begin position="1"/>
        <end position="19"/>
    </location>
</feature>
<keyword evidence="6 10" id="KW-0472">Membrane</keyword>
<evidence type="ECO:0000256" key="2">
    <source>
        <dbReference type="ARBA" id="ARBA00022692"/>
    </source>
</evidence>
<dbReference type="OrthoDB" id="1926781at2759"/>
<organism evidence="12 13">
    <name type="scientific">Collybiopsis confluens</name>
    <dbReference type="NCBI Taxonomy" id="2823264"/>
    <lineage>
        <taxon>Eukaryota</taxon>
        <taxon>Fungi</taxon>
        <taxon>Dikarya</taxon>
        <taxon>Basidiomycota</taxon>
        <taxon>Agaricomycotina</taxon>
        <taxon>Agaricomycetes</taxon>
        <taxon>Agaricomycetidae</taxon>
        <taxon>Agaricales</taxon>
        <taxon>Marasmiineae</taxon>
        <taxon>Omphalotaceae</taxon>
        <taxon>Collybiopsis</taxon>
    </lineage>
</organism>
<comment type="subcellular location">
    <subcellularLocation>
        <location evidence="1">Endoplasmic reticulum membrane</location>
        <topology evidence="1">Single-pass type I membrane protein</topology>
    </subcellularLocation>
</comment>
<dbReference type="PANTHER" id="PTHR12924:SF0">
    <property type="entry name" value="TRANSLOCON-ASSOCIATED PROTEIN SUBUNIT ALPHA"/>
    <property type="match status" value="1"/>
</dbReference>
<evidence type="ECO:0008006" key="14">
    <source>
        <dbReference type="Google" id="ProtNLM"/>
    </source>
</evidence>
<evidence type="ECO:0000256" key="9">
    <source>
        <dbReference type="SAM" id="MobiDB-lite"/>
    </source>
</evidence>
<evidence type="ECO:0000313" key="12">
    <source>
        <dbReference type="EMBL" id="KAF5392153.1"/>
    </source>
</evidence>